<keyword evidence="11" id="KW-1185">Reference proteome</keyword>
<keyword evidence="5 8" id="KW-0805">Transcription regulation</keyword>
<feature type="zinc finger region" evidence="8">
    <location>
        <begin position="3"/>
        <end position="34"/>
    </location>
</feature>
<keyword evidence="6 8" id="KW-0238">DNA-binding</keyword>
<keyword evidence="3 8" id="KW-0863">Zinc-finger</keyword>
<dbReference type="HAMAP" id="MF_00440">
    <property type="entry name" value="NrdR"/>
    <property type="match status" value="1"/>
</dbReference>
<dbReference type="NCBIfam" id="TIGR00244">
    <property type="entry name" value="transcriptional regulator NrdR"/>
    <property type="match status" value="1"/>
</dbReference>
<gene>
    <name evidence="8 10" type="primary">nrdR</name>
    <name evidence="10" type="ORF">H5P30_06670</name>
</gene>
<dbReference type="Pfam" id="PF03477">
    <property type="entry name" value="ATP-cone"/>
    <property type="match status" value="1"/>
</dbReference>
<dbReference type="PANTHER" id="PTHR30455">
    <property type="entry name" value="TRANSCRIPTIONAL REPRESSOR NRDR"/>
    <property type="match status" value="1"/>
</dbReference>
<sequence>MRCPKCSSTETKVIDSRVGKSETSIRRRRECLSCEYRFTTIEEVLRENLRVIKMDQSREDFDRSKMLKGIRKAIEGRPVEMERIDMMIADIVDCLQKEFFDEIPSRAIGEEIMNRLKQIDQIAYVRFAIAYKDIRDIAELEQEISVLNQ</sequence>
<dbReference type="GO" id="GO:0045892">
    <property type="term" value="P:negative regulation of DNA-templated transcription"/>
    <property type="evidence" value="ECO:0007669"/>
    <property type="project" value="UniProtKB-UniRule"/>
</dbReference>
<evidence type="ECO:0000313" key="11">
    <source>
        <dbReference type="Proteomes" id="UP000525652"/>
    </source>
</evidence>
<keyword evidence="1 8" id="KW-0678">Repressor</keyword>
<dbReference type="Pfam" id="PF22811">
    <property type="entry name" value="Zn_ribbon_NrdR"/>
    <property type="match status" value="1"/>
</dbReference>
<evidence type="ECO:0000256" key="4">
    <source>
        <dbReference type="ARBA" id="ARBA00022840"/>
    </source>
</evidence>
<dbReference type="InterPro" id="IPR005144">
    <property type="entry name" value="ATP-cone_dom"/>
</dbReference>
<dbReference type="RefSeq" id="WP_185692171.1">
    <property type="nucleotide sequence ID" value="NZ_JACHVA010000053.1"/>
</dbReference>
<proteinExistence type="inferred from homology"/>
<keyword evidence="4 8" id="KW-0067">ATP-binding</keyword>
<dbReference type="PROSITE" id="PS51161">
    <property type="entry name" value="ATP_CONE"/>
    <property type="match status" value="1"/>
</dbReference>
<comment type="cofactor">
    <cofactor evidence="8">
        <name>Zn(2+)</name>
        <dbReference type="ChEBI" id="CHEBI:29105"/>
    </cofactor>
    <text evidence="8">Binds 1 zinc ion.</text>
</comment>
<comment type="similarity">
    <text evidence="8">Belongs to the NrdR family.</text>
</comment>
<evidence type="ECO:0000259" key="9">
    <source>
        <dbReference type="PROSITE" id="PS51161"/>
    </source>
</evidence>
<evidence type="ECO:0000256" key="8">
    <source>
        <dbReference type="HAMAP-Rule" id="MF_00440"/>
    </source>
</evidence>
<name>A0A7X1E3Z5_9BACT</name>
<evidence type="ECO:0000256" key="5">
    <source>
        <dbReference type="ARBA" id="ARBA00023015"/>
    </source>
</evidence>
<dbReference type="InterPro" id="IPR003796">
    <property type="entry name" value="RNR_NrdR-like"/>
</dbReference>
<keyword evidence="7 8" id="KW-0804">Transcription</keyword>
<dbReference type="InterPro" id="IPR055173">
    <property type="entry name" value="NrdR-like_N"/>
</dbReference>
<protein>
    <recommendedName>
        <fullName evidence="8">Transcriptional repressor NrdR</fullName>
    </recommendedName>
</protein>
<evidence type="ECO:0000256" key="1">
    <source>
        <dbReference type="ARBA" id="ARBA00022491"/>
    </source>
</evidence>
<evidence type="ECO:0000256" key="2">
    <source>
        <dbReference type="ARBA" id="ARBA00022741"/>
    </source>
</evidence>
<organism evidence="10 11">
    <name type="scientific">Puniceicoccus vermicola</name>
    <dbReference type="NCBI Taxonomy" id="388746"/>
    <lineage>
        <taxon>Bacteria</taxon>
        <taxon>Pseudomonadati</taxon>
        <taxon>Verrucomicrobiota</taxon>
        <taxon>Opitutia</taxon>
        <taxon>Puniceicoccales</taxon>
        <taxon>Puniceicoccaceae</taxon>
        <taxon>Puniceicoccus</taxon>
    </lineage>
</organism>
<evidence type="ECO:0000256" key="7">
    <source>
        <dbReference type="ARBA" id="ARBA00023163"/>
    </source>
</evidence>
<keyword evidence="8" id="KW-0862">Zinc</keyword>
<comment type="caution">
    <text evidence="10">The sequence shown here is derived from an EMBL/GenBank/DDBJ whole genome shotgun (WGS) entry which is preliminary data.</text>
</comment>
<reference evidence="10 11" key="1">
    <citation type="submission" date="2020-07" db="EMBL/GenBank/DDBJ databases">
        <authorList>
            <person name="Feng X."/>
        </authorList>
    </citation>
    <scope>NUCLEOTIDE SEQUENCE [LARGE SCALE GENOMIC DNA]</scope>
    <source>
        <strain evidence="10 11">JCM14086</strain>
    </source>
</reference>
<keyword evidence="2 8" id="KW-0547">Nucleotide-binding</keyword>
<evidence type="ECO:0000256" key="6">
    <source>
        <dbReference type="ARBA" id="ARBA00023125"/>
    </source>
</evidence>
<accession>A0A7X1E3Z5</accession>
<evidence type="ECO:0000256" key="3">
    <source>
        <dbReference type="ARBA" id="ARBA00022771"/>
    </source>
</evidence>
<comment type="function">
    <text evidence="8">Negatively regulates transcription of bacterial ribonucleotide reductase nrd genes and operons by binding to NrdR-boxes.</text>
</comment>
<dbReference type="Proteomes" id="UP000525652">
    <property type="component" value="Unassembled WGS sequence"/>
</dbReference>
<keyword evidence="8" id="KW-0479">Metal-binding</keyword>
<feature type="domain" description="ATP-cone" evidence="9">
    <location>
        <begin position="49"/>
        <end position="139"/>
    </location>
</feature>
<dbReference type="EMBL" id="JACHVA010000053">
    <property type="protein sequence ID" value="MBC2601458.1"/>
    <property type="molecule type" value="Genomic_DNA"/>
</dbReference>
<evidence type="ECO:0000313" key="10">
    <source>
        <dbReference type="EMBL" id="MBC2601458.1"/>
    </source>
</evidence>
<dbReference type="GO" id="GO:0005524">
    <property type="term" value="F:ATP binding"/>
    <property type="evidence" value="ECO:0007669"/>
    <property type="project" value="UniProtKB-UniRule"/>
</dbReference>
<dbReference type="AlphaFoldDB" id="A0A7X1E3Z5"/>
<dbReference type="PANTHER" id="PTHR30455:SF2">
    <property type="entry name" value="TRANSCRIPTIONAL REPRESSOR NRDR"/>
    <property type="match status" value="1"/>
</dbReference>
<dbReference type="GO" id="GO:0003677">
    <property type="term" value="F:DNA binding"/>
    <property type="evidence" value="ECO:0007669"/>
    <property type="project" value="UniProtKB-KW"/>
</dbReference>
<dbReference type="GO" id="GO:0008270">
    <property type="term" value="F:zinc ion binding"/>
    <property type="evidence" value="ECO:0007669"/>
    <property type="project" value="UniProtKB-UniRule"/>
</dbReference>